<sequence length="748" mass="82507">MKHEIVTSDITVVGGGLAGVCAAVAAARLGQTVSLVQNRPVLGGNASSEVRVWVCGATSHGVHRNARETGIMGELFVENQYRNIDGNPYIWDLIVLEKVKAEPNITLFLNTDVHEVDASGDDNSRTIQAVTGWMMGSERRIRFESRVFLDCTGDGLVGFLAGAKFRIGREAQHEFNEEWAPLVPDDITLGSTLLFYTKDAGRPVKYIAPSFAKDITQTSIPMKRVIRSGDNGCAYWWIEWGGEHDTVHDNERIRDELSSVIYGIWNYIKNSGKFDSENLTLEWIGSIPGKREYRRFVGDYVLNQNDVIAQEQFEDRVAFGGWSIDLHPPQGMYSTESGSKHMHMDGSYHIPFRSLYSSNVSNMLMAGRNISASHVAFGTTRVMATCAVIGEAAGTGAALCAEKGISPRELHSEHLNELQQTLLRQDASILGVVNNDEADLVRSATLTASSTLTELALEQSAGVYPLETPAGLLVPVDPFINGIELLVDATAATELTVELWDTGKPQNYVPHTLIASVVVPVAEGTKQWVTAALNWEPAHAQNAFIVLKSNPALAVHLSDRPQSGVLSFKNNAVTTSTADFGDMKPNQPVIDWSPKNFNRKPFCFRLLAPTSAYAAGKAADGHKRPYGSPHLWSSAGISGAEEWLEASWTETHSIGEVHVTFNDDVNEDLINLHHHRTEFEILPELVKDYTIQVWDGESWTTVVEQTNNHTRHHVHQLKEAVSTNRLRVVVASTNGCERAEIVELRCYR</sequence>
<evidence type="ECO:0000256" key="3">
    <source>
        <dbReference type="ARBA" id="ARBA00023002"/>
    </source>
</evidence>
<evidence type="ECO:0000256" key="2">
    <source>
        <dbReference type="ARBA" id="ARBA00022723"/>
    </source>
</evidence>
<evidence type="ECO:0000256" key="5">
    <source>
        <dbReference type="ARBA" id="ARBA00023014"/>
    </source>
</evidence>
<evidence type="ECO:0000256" key="4">
    <source>
        <dbReference type="ARBA" id="ARBA00023004"/>
    </source>
</evidence>
<proteinExistence type="predicted"/>
<dbReference type="SUPFAM" id="SSF49785">
    <property type="entry name" value="Galactose-binding domain-like"/>
    <property type="match status" value="1"/>
</dbReference>
<organism evidence="6 7">
    <name type="scientific">Paenibacillus qinlingensis</name>
    <dbReference type="NCBI Taxonomy" id="1837343"/>
    <lineage>
        <taxon>Bacteria</taxon>
        <taxon>Bacillati</taxon>
        <taxon>Bacillota</taxon>
        <taxon>Bacilli</taxon>
        <taxon>Bacillales</taxon>
        <taxon>Paenibacillaceae</taxon>
        <taxon>Paenibacillus</taxon>
    </lineage>
</organism>
<dbReference type="Proteomes" id="UP001267290">
    <property type="component" value="Unassembled WGS sequence"/>
</dbReference>
<dbReference type="Gene3D" id="2.60.120.260">
    <property type="entry name" value="Galactose-binding domain-like"/>
    <property type="match status" value="1"/>
</dbReference>
<gene>
    <name evidence="6" type="ORF">J2736_000050</name>
</gene>
<dbReference type="InterPro" id="IPR008979">
    <property type="entry name" value="Galactose-bd-like_sf"/>
</dbReference>
<dbReference type="InterPro" id="IPR039650">
    <property type="entry name" value="HdrA-like"/>
</dbReference>
<dbReference type="Pfam" id="PF12831">
    <property type="entry name" value="FAD_oxidored"/>
    <property type="match status" value="1"/>
</dbReference>
<keyword evidence="7" id="KW-1185">Reference proteome</keyword>
<dbReference type="InterPro" id="IPR036188">
    <property type="entry name" value="FAD/NAD-bd_sf"/>
</dbReference>
<dbReference type="RefSeq" id="WP_310222387.1">
    <property type="nucleotide sequence ID" value="NZ_JAVDSB010000001.1"/>
</dbReference>
<keyword evidence="4" id="KW-0408">Iron</keyword>
<dbReference type="SUPFAM" id="SSF51905">
    <property type="entry name" value="FAD/NAD(P)-binding domain"/>
    <property type="match status" value="1"/>
</dbReference>
<dbReference type="PANTHER" id="PTHR43498">
    <property type="entry name" value="FERREDOXIN:COB-COM HETERODISULFIDE REDUCTASE SUBUNIT A"/>
    <property type="match status" value="1"/>
</dbReference>
<reference evidence="6 7" key="1">
    <citation type="submission" date="2023-07" db="EMBL/GenBank/DDBJ databases">
        <title>Sorghum-associated microbial communities from plants grown in Nebraska, USA.</title>
        <authorList>
            <person name="Schachtman D."/>
        </authorList>
    </citation>
    <scope>NUCLEOTIDE SEQUENCE [LARGE SCALE GENOMIC DNA]</scope>
    <source>
        <strain evidence="6 7">CC258</strain>
    </source>
</reference>
<evidence type="ECO:0008006" key="8">
    <source>
        <dbReference type="Google" id="ProtNLM"/>
    </source>
</evidence>
<dbReference type="EMBL" id="JAVDSB010000001">
    <property type="protein sequence ID" value="MDR6548867.1"/>
    <property type="molecule type" value="Genomic_DNA"/>
</dbReference>
<keyword evidence="3" id="KW-0560">Oxidoreductase</keyword>
<keyword evidence="1" id="KW-0004">4Fe-4S</keyword>
<protein>
    <recommendedName>
        <fullName evidence="8">Pyridine nucleotide-disulfide oxidoreductase</fullName>
    </recommendedName>
</protein>
<comment type="caution">
    <text evidence="6">The sequence shown here is derived from an EMBL/GenBank/DDBJ whole genome shotgun (WGS) entry which is preliminary data.</text>
</comment>
<keyword evidence="5" id="KW-0411">Iron-sulfur</keyword>
<keyword evidence="2" id="KW-0479">Metal-binding</keyword>
<evidence type="ECO:0000313" key="7">
    <source>
        <dbReference type="Proteomes" id="UP001267290"/>
    </source>
</evidence>
<evidence type="ECO:0000256" key="1">
    <source>
        <dbReference type="ARBA" id="ARBA00022485"/>
    </source>
</evidence>
<evidence type="ECO:0000313" key="6">
    <source>
        <dbReference type="EMBL" id="MDR6548867.1"/>
    </source>
</evidence>
<dbReference type="Gene3D" id="3.50.50.60">
    <property type="entry name" value="FAD/NAD(P)-binding domain"/>
    <property type="match status" value="1"/>
</dbReference>
<accession>A0ABU1NPB8</accession>
<dbReference type="PANTHER" id="PTHR43498:SF1">
    <property type="entry name" value="COB--COM HETERODISULFIDE REDUCTASE IRON-SULFUR SUBUNIT A"/>
    <property type="match status" value="1"/>
</dbReference>
<name>A0ABU1NPB8_9BACL</name>